<evidence type="ECO:0000256" key="4">
    <source>
        <dbReference type="ARBA" id="ARBA00022519"/>
    </source>
</evidence>
<keyword evidence="4" id="KW-0997">Cell inner membrane</keyword>
<dbReference type="PANTHER" id="PTHR30012">
    <property type="entry name" value="GENERAL SECRETION PATHWAY PROTEIN"/>
    <property type="match status" value="1"/>
</dbReference>
<keyword evidence="7 8" id="KW-0472">Membrane</keyword>
<evidence type="ECO:0000256" key="2">
    <source>
        <dbReference type="ARBA" id="ARBA00005745"/>
    </source>
</evidence>
<dbReference type="GO" id="GO:0005886">
    <property type="term" value="C:plasma membrane"/>
    <property type="evidence" value="ECO:0007669"/>
    <property type="project" value="UniProtKB-SubCell"/>
</dbReference>
<dbReference type="InterPro" id="IPR042094">
    <property type="entry name" value="T2SS_GspF_sf"/>
</dbReference>
<dbReference type="Proteomes" id="UP000366051">
    <property type="component" value="Chromosome"/>
</dbReference>
<keyword evidence="5 8" id="KW-0812">Transmembrane</keyword>
<comment type="similarity">
    <text evidence="2">Belongs to the GSP F family.</text>
</comment>
<dbReference type="EMBL" id="CP045875">
    <property type="protein sequence ID" value="QGG46591.1"/>
    <property type="molecule type" value="Genomic_DNA"/>
</dbReference>
<dbReference type="Pfam" id="PF00482">
    <property type="entry name" value="T2SSF"/>
    <property type="match status" value="2"/>
</dbReference>
<evidence type="ECO:0000256" key="1">
    <source>
        <dbReference type="ARBA" id="ARBA00004429"/>
    </source>
</evidence>
<evidence type="ECO:0000256" key="7">
    <source>
        <dbReference type="ARBA" id="ARBA00023136"/>
    </source>
</evidence>
<proteinExistence type="inferred from homology"/>
<dbReference type="PRINTS" id="PR00812">
    <property type="entry name" value="BCTERIALGSPF"/>
</dbReference>
<dbReference type="AlphaFoldDB" id="A0A5Q2MXJ1"/>
<feature type="transmembrane region" description="Helical" evidence="8">
    <location>
        <begin position="371"/>
        <end position="392"/>
    </location>
</feature>
<feature type="domain" description="Type II secretion system protein GspF" evidence="9">
    <location>
        <begin position="269"/>
        <end position="391"/>
    </location>
</feature>
<evidence type="ECO:0000313" key="10">
    <source>
        <dbReference type="EMBL" id="QGG46591.1"/>
    </source>
</evidence>
<dbReference type="PANTHER" id="PTHR30012:SF0">
    <property type="entry name" value="TYPE II SECRETION SYSTEM PROTEIN F-RELATED"/>
    <property type="match status" value="1"/>
</dbReference>
<keyword evidence="6 8" id="KW-1133">Transmembrane helix</keyword>
<reference evidence="11" key="1">
    <citation type="submission" date="2019-11" db="EMBL/GenBank/DDBJ databases">
        <title>Genome sequence of Heliorestis convoluta strain HH, an alkaliphilic and minimalistic phototrophic bacterium from a soda lake in Egypt.</title>
        <authorList>
            <person name="Dewey E.D."/>
            <person name="Stokes L.M."/>
            <person name="Burchell B.M."/>
            <person name="Shaffer K.N."/>
            <person name="Huntington A.M."/>
            <person name="Baker J.M."/>
            <person name="Nadendla S."/>
            <person name="Giglio M.G."/>
            <person name="Touchman J.W."/>
            <person name="Blankenship R.E."/>
            <person name="Madigan M.T."/>
            <person name="Sattley W.M."/>
        </authorList>
    </citation>
    <scope>NUCLEOTIDE SEQUENCE [LARGE SCALE GENOMIC DNA]</scope>
    <source>
        <strain evidence="11">HH</strain>
    </source>
</reference>
<evidence type="ECO:0000256" key="8">
    <source>
        <dbReference type="SAM" id="Phobius"/>
    </source>
</evidence>
<evidence type="ECO:0000313" key="11">
    <source>
        <dbReference type="Proteomes" id="UP000366051"/>
    </source>
</evidence>
<feature type="domain" description="Type II secretion system protein GspF" evidence="9">
    <location>
        <begin position="67"/>
        <end position="190"/>
    </location>
</feature>
<evidence type="ECO:0000259" key="9">
    <source>
        <dbReference type="Pfam" id="PF00482"/>
    </source>
</evidence>
<sequence length="402" mass="44091">MPQYNYQVLDQEGEFVQGKMDADNQQTVIARLRTMGLLIIDIKEARSSPLTALQLEENVKIGDVLIFTRQLGAVLSAGIPLTRALFTLSAQANNKQIKKNVEQIARNVEAGTSFSESLQAYPKMFSPMYVDMIKAAELGGAMDEILKRLAQQLEREKSILDNIKTATFFPATLISFSILIIVAVLWFIVPVFMDFFPPGMELPVLTELIITMSKLLHSYWYLGLLTPLVLFLLFRLFVRSRAGKVLWESIKFKIPVIGDLLKKATVARFCRTLSTLLTGGIPVIQALEAAGPASGSAQVANIVKEATVGIQRGLGIAPLLSKHDFFPPMMIDMVAVGEESGQISELLDRAADFYEDEVATMTKGLTSLLEPVLLIFVGSIIAVIITAVYMPIFSVVTSGLGG</sequence>
<dbReference type="RefSeq" id="WP_153724137.1">
    <property type="nucleotide sequence ID" value="NZ_CP045875.1"/>
</dbReference>
<dbReference type="Gene3D" id="1.20.81.30">
    <property type="entry name" value="Type II secretion system (T2SS), domain F"/>
    <property type="match status" value="2"/>
</dbReference>
<dbReference type="KEGG" id="hcv:FTV88_0412"/>
<keyword evidence="3" id="KW-1003">Cell membrane</keyword>
<dbReference type="FunFam" id="1.20.81.30:FF:000001">
    <property type="entry name" value="Type II secretion system protein F"/>
    <property type="match status" value="2"/>
</dbReference>
<name>A0A5Q2MXJ1_9FIRM</name>
<dbReference type="InterPro" id="IPR003004">
    <property type="entry name" value="GspF/PilC"/>
</dbReference>
<comment type="subcellular location">
    <subcellularLocation>
        <location evidence="1">Cell inner membrane</location>
        <topology evidence="1">Multi-pass membrane protein</topology>
    </subcellularLocation>
</comment>
<evidence type="ECO:0000256" key="6">
    <source>
        <dbReference type="ARBA" id="ARBA00022989"/>
    </source>
</evidence>
<accession>A0A5Q2MXJ1</accession>
<feature type="transmembrane region" description="Helical" evidence="8">
    <location>
        <begin position="219"/>
        <end position="238"/>
    </location>
</feature>
<dbReference type="OrthoDB" id="9805682at2"/>
<keyword evidence="11" id="KW-1185">Reference proteome</keyword>
<protein>
    <submittedName>
        <fullName evidence="10">Type II secretion system (T2SS), F family protein</fullName>
    </submittedName>
</protein>
<gene>
    <name evidence="10" type="ORF">FTV88_0412</name>
</gene>
<organism evidence="10 11">
    <name type="scientific">Heliorestis convoluta</name>
    <dbReference type="NCBI Taxonomy" id="356322"/>
    <lineage>
        <taxon>Bacteria</taxon>
        <taxon>Bacillati</taxon>
        <taxon>Bacillota</taxon>
        <taxon>Clostridia</taxon>
        <taxon>Eubacteriales</taxon>
        <taxon>Heliobacteriaceae</taxon>
        <taxon>Heliorestis</taxon>
    </lineage>
</organism>
<feature type="transmembrane region" description="Helical" evidence="8">
    <location>
        <begin position="167"/>
        <end position="193"/>
    </location>
</feature>
<dbReference type="InterPro" id="IPR018076">
    <property type="entry name" value="T2SS_GspF_dom"/>
</dbReference>
<evidence type="ECO:0000256" key="5">
    <source>
        <dbReference type="ARBA" id="ARBA00022692"/>
    </source>
</evidence>
<evidence type="ECO:0000256" key="3">
    <source>
        <dbReference type="ARBA" id="ARBA00022475"/>
    </source>
</evidence>